<accession>A0A1X0MZU9</accession>
<evidence type="ECO:0000259" key="2">
    <source>
        <dbReference type="Pfam" id="PF08906"/>
    </source>
</evidence>
<dbReference type="InterPro" id="IPR014983">
    <property type="entry name" value="GAD-rel"/>
</dbReference>
<evidence type="ECO:0000313" key="4">
    <source>
        <dbReference type="Proteomes" id="UP000192815"/>
    </source>
</evidence>
<dbReference type="Pfam" id="PF08887">
    <property type="entry name" value="GAD-like"/>
    <property type="match status" value="1"/>
</dbReference>
<name>A0A1X0MZU9_9PSED</name>
<dbReference type="InterPro" id="IPR015002">
    <property type="entry name" value="T6SS_Tdi1_C"/>
</dbReference>
<sequence length="205" mass="23576">MDEYYAFFLENFSPVNERLEVPESSITKYQNKLPRQLLDYWAEHGWCGYANGLFWTVNPYEYERVLEHWLADIEGFQSGTYHVIARSAFGLLYVWGEQEGYCMTISSCLARYSIRKSMFAVDNLDLGVQAFFASLIIESNDFDGLFKPALKRLGALENDEIYGFVPALALGGPIELNNLQKVKVIEHLEFLSQLSPLQDWGFPEV</sequence>
<proteinExistence type="predicted"/>
<dbReference type="RefSeq" id="WP_083185671.1">
    <property type="nucleotide sequence ID" value="NZ_CBCRZR010000075.1"/>
</dbReference>
<feature type="domain" description="GAD-related" evidence="1">
    <location>
        <begin position="4"/>
        <end position="107"/>
    </location>
</feature>
<dbReference type="STRING" id="1958950.BZK31_23435"/>
<keyword evidence="4" id="KW-1185">Reference proteome</keyword>
<feature type="domain" description="T6SS immunity protein Tdi1 C-terminal" evidence="2">
    <location>
        <begin position="127"/>
        <end position="195"/>
    </location>
</feature>
<comment type="caution">
    <text evidence="3">The sequence shown here is derived from an EMBL/GenBank/DDBJ whole genome shotgun (WGS) entry which is preliminary data.</text>
</comment>
<reference evidence="4" key="1">
    <citation type="submission" date="2017-02" db="EMBL/GenBank/DDBJ databases">
        <title>Pseudomonas floridae sp. nov., a novel pathogenic bacterial species isolated from tomato.</title>
        <authorList>
            <person name="Timilsina S."/>
            <person name="Vallad G.E."/>
            <person name="Jones J.B."/>
        </authorList>
    </citation>
    <scope>NUCLEOTIDE SEQUENCE [LARGE SCALE GENOMIC DNA]</scope>
    <source>
        <strain evidence="4">GEV388</strain>
    </source>
</reference>
<dbReference type="OrthoDB" id="9016361at2"/>
<dbReference type="Pfam" id="PF08906">
    <property type="entry name" value="T6SS_Tdi1_C"/>
    <property type="match status" value="1"/>
</dbReference>
<dbReference type="Proteomes" id="UP000192815">
    <property type="component" value="Unassembled WGS sequence"/>
</dbReference>
<dbReference type="EMBL" id="MUIO01000105">
    <property type="protein sequence ID" value="ORC56279.1"/>
    <property type="molecule type" value="Genomic_DNA"/>
</dbReference>
<evidence type="ECO:0000313" key="3">
    <source>
        <dbReference type="EMBL" id="ORC56279.1"/>
    </source>
</evidence>
<gene>
    <name evidence="3" type="ORF">BZK31_23435</name>
</gene>
<evidence type="ECO:0000259" key="1">
    <source>
        <dbReference type="Pfam" id="PF08887"/>
    </source>
</evidence>
<protein>
    <submittedName>
        <fullName evidence="3">Glutamyl-tRNA amidotransferase</fullName>
    </submittedName>
</protein>
<dbReference type="AlphaFoldDB" id="A0A1X0MZU9"/>
<organism evidence="3 4">
    <name type="scientific">Pseudomonas floridensis</name>
    <dbReference type="NCBI Taxonomy" id="1958950"/>
    <lineage>
        <taxon>Bacteria</taxon>
        <taxon>Pseudomonadati</taxon>
        <taxon>Pseudomonadota</taxon>
        <taxon>Gammaproteobacteria</taxon>
        <taxon>Pseudomonadales</taxon>
        <taxon>Pseudomonadaceae</taxon>
        <taxon>Pseudomonas</taxon>
    </lineage>
</organism>